<gene>
    <name evidence="3" type="ORF">UC3_00610</name>
</gene>
<feature type="region of interest" description="Disordered" evidence="1">
    <location>
        <begin position="22"/>
        <end position="93"/>
    </location>
</feature>
<accession>R3WJI4</accession>
<protein>
    <recommendedName>
        <fullName evidence="5">Lipoprotein</fullName>
    </recommendedName>
</protein>
<proteinExistence type="predicted"/>
<evidence type="ECO:0000256" key="1">
    <source>
        <dbReference type="SAM" id="MobiDB-lite"/>
    </source>
</evidence>
<feature type="chain" id="PRO_5038607223" description="Lipoprotein" evidence="2">
    <location>
        <begin position="23"/>
        <end position="184"/>
    </location>
</feature>
<dbReference type="HOGENOM" id="CLU_1466070_0_0_9"/>
<comment type="caution">
    <text evidence="3">The sequence shown here is derived from an EMBL/GenBank/DDBJ whole genome shotgun (WGS) entry which is preliminary data.</text>
</comment>
<evidence type="ECO:0000313" key="3">
    <source>
        <dbReference type="EMBL" id="EOL47607.1"/>
    </source>
</evidence>
<dbReference type="RefSeq" id="WP_010767283.1">
    <property type="nucleotide sequence ID" value="NZ_ASWE01000004.1"/>
</dbReference>
<dbReference type="EMBL" id="AJAT01000008">
    <property type="protein sequence ID" value="EOL47607.1"/>
    <property type="molecule type" value="Genomic_DNA"/>
</dbReference>
<dbReference type="AlphaFoldDB" id="R3WJI4"/>
<sequence length="184" mass="20718">MKKKIFLLLFTAITFISLTSCSKAPNTSTSSSKPTESTEELSSMNSTSLSMTTESSSIKENETTSFSENVPQETNTEETNSSNTNLQSNHSLPKEIQGTWTGKLYDDKPTEYIITENQIQTDGKIIDVTDYTKENNNYIITWDLDKFKEKNGYTPPGPQPFYFTYDPSEDVLKITDTTVVLNRS</sequence>
<reference evidence="3 4" key="1">
    <citation type="submission" date="2013-02" db="EMBL/GenBank/DDBJ databases">
        <title>The Genome Sequence of Enterococcus phoeniculicola BAA-412.</title>
        <authorList>
            <consortium name="The Broad Institute Genome Sequencing Platform"/>
            <consortium name="The Broad Institute Genome Sequencing Center for Infectious Disease"/>
            <person name="Earl A.M."/>
            <person name="Gilmore M.S."/>
            <person name="Lebreton F."/>
            <person name="Walker B."/>
            <person name="Young S.K."/>
            <person name="Zeng Q."/>
            <person name="Gargeya S."/>
            <person name="Fitzgerald M."/>
            <person name="Haas B."/>
            <person name="Abouelleil A."/>
            <person name="Alvarado L."/>
            <person name="Arachchi H.M."/>
            <person name="Berlin A.M."/>
            <person name="Chapman S.B."/>
            <person name="Dewar J."/>
            <person name="Goldberg J."/>
            <person name="Griggs A."/>
            <person name="Gujja S."/>
            <person name="Hansen M."/>
            <person name="Howarth C."/>
            <person name="Imamovic A."/>
            <person name="Larimer J."/>
            <person name="McCowan C."/>
            <person name="Murphy C."/>
            <person name="Neiman D."/>
            <person name="Pearson M."/>
            <person name="Priest M."/>
            <person name="Roberts A."/>
            <person name="Saif S."/>
            <person name="Shea T."/>
            <person name="Sisk P."/>
            <person name="Sykes S."/>
            <person name="Wortman J."/>
            <person name="Nusbaum C."/>
            <person name="Birren B."/>
        </authorList>
    </citation>
    <scope>NUCLEOTIDE SEQUENCE [LARGE SCALE GENOMIC DNA]</scope>
    <source>
        <strain evidence="3 4">ATCC BAA-412</strain>
    </source>
</reference>
<dbReference type="Proteomes" id="UP000013785">
    <property type="component" value="Unassembled WGS sequence"/>
</dbReference>
<evidence type="ECO:0000313" key="4">
    <source>
        <dbReference type="Proteomes" id="UP000013785"/>
    </source>
</evidence>
<dbReference type="PATRIC" id="fig|1158610.3.peg.585"/>
<keyword evidence="4" id="KW-1185">Reference proteome</keyword>
<evidence type="ECO:0000256" key="2">
    <source>
        <dbReference type="SAM" id="SignalP"/>
    </source>
</evidence>
<organism evidence="3 4">
    <name type="scientific">Enterococcus phoeniculicola ATCC BAA-412</name>
    <dbReference type="NCBI Taxonomy" id="1158610"/>
    <lineage>
        <taxon>Bacteria</taxon>
        <taxon>Bacillati</taxon>
        <taxon>Bacillota</taxon>
        <taxon>Bacilli</taxon>
        <taxon>Lactobacillales</taxon>
        <taxon>Enterococcaceae</taxon>
        <taxon>Enterococcus</taxon>
    </lineage>
</organism>
<feature type="compositionally biased region" description="Polar residues" evidence="1">
    <location>
        <begin position="63"/>
        <end position="72"/>
    </location>
</feature>
<name>R3WJI4_9ENTE</name>
<dbReference type="PROSITE" id="PS51257">
    <property type="entry name" value="PROKAR_LIPOPROTEIN"/>
    <property type="match status" value="1"/>
</dbReference>
<feature type="compositionally biased region" description="Low complexity" evidence="1">
    <location>
        <begin position="27"/>
        <end position="56"/>
    </location>
</feature>
<keyword evidence="2" id="KW-0732">Signal</keyword>
<dbReference type="OrthoDB" id="2194754at2"/>
<feature type="signal peptide" evidence="2">
    <location>
        <begin position="1"/>
        <end position="22"/>
    </location>
</feature>
<evidence type="ECO:0008006" key="5">
    <source>
        <dbReference type="Google" id="ProtNLM"/>
    </source>
</evidence>
<feature type="compositionally biased region" description="Low complexity" evidence="1">
    <location>
        <begin position="73"/>
        <end position="85"/>
    </location>
</feature>